<gene>
    <name evidence="1" type="ORF">RFULGI_LOCUS5278</name>
</gene>
<dbReference type="EMBL" id="CAJVPZ010005830">
    <property type="protein sequence ID" value="CAG8566396.1"/>
    <property type="molecule type" value="Genomic_DNA"/>
</dbReference>
<sequence length="85" mass="8467">MNELGVCVPDEGVSDGGVTGIEPRVVGIVGKGFDLGLGVNEPVVLGVSRENTSDVGVAVGVPVKGVPVKGVPVKDVEGAEDVKCI</sequence>
<evidence type="ECO:0000313" key="1">
    <source>
        <dbReference type="EMBL" id="CAG8566396.1"/>
    </source>
</evidence>
<reference evidence="1" key="1">
    <citation type="submission" date="2021-06" db="EMBL/GenBank/DDBJ databases">
        <authorList>
            <person name="Kallberg Y."/>
            <person name="Tangrot J."/>
            <person name="Rosling A."/>
        </authorList>
    </citation>
    <scope>NUCLEOTIDE SEQUENCE</scope>
    <source>
        <strain evidence="1">IN212</strain>
    </source>
</reference>
<proteinExistence type="predicted"/>
<feature type="non-terminal residue" evidence="1">
    <location>
        <position position="1"/>
    </location>
</feature>
<keyword evidence="2" id="KW-1185">Reference proteome</keyword>
<comment type="caution">
    <text evidence="1">The sequence shown here is derived from an EMBL/GenBank/DDBJ whole genome shotgun (WGS) entry which is preliminary data.</text>
</comment>
<accession>A0A9N9BF84</accession>
<feature type="non-terminal residue" evidence="1">
    <location>
        <position position="85"/>
    </location>
</feature>
<dbReference type="AlphaFoldDB" id="A0A9N9BF84"/>
<organism evidence="1 2">
    <name type="scientific">Racocetra fulgida</name>
    <dbReference type="NCBI Taxonomy" id="60492"/>
    <lineage>
        <taxon>Eukaryota</taxon>
        <taxon>Fungi</taxon>
        <taxon>Fungi incertae sedis</taxon>
        <taxon>Mucoromycota</taxon>
        <taxon>Glomeromycotina</taxon>
        <taxon>Glomeromycetes</taxon>
        <taxon>Diversisporales</taxon>
        <taxon>Gigasporaceae</taxon>
        <taxon>Racocetra</taxon>
    </lineage>
</organism>
<dbReference type="Proteomes" id="UP000789396">
    <property type="component" value="Unassembled WGS sequence"/>
</dbReference>
<name>A0A9N9BF84_9GLOM</name>
<evidence type="ECO:0000313" key="2">
    <source>
        <dbReference type="Proteomes" id="UP000789396"/>
    </source>
</evidence>
<protein>
    <submittedName>
        <fullName evidence="1">14403_t:CDS:1</fullName>
    </submittedName>
</protein>